<protein>
    <submittedName>
        <fullName evidence="1">Uncharacterized protein</fullName>
    </submittedName>
</protein>
<dbReference type="AlphaFoldDB" id="A0A8S9FMU7"/>
<name>A0A8S9FMU7_BRACR</name>
<organism evidence="1">
    <name type="scientific">Brassica cretica</name>
    <name type="common">Mustard</name>
    <dbReference type="NCBI Taxonomy" id="69181"/>
    <lineage>
        <taxon>Eukaryota</taxon>
        <taxon>Viridiplantae</taxon>
        <taxon>Streptophyta</taxon>
        <taxon>Embryophyta</taxon>
        <taxon>Tracheophyta</taxon>
        <taxon>Spermatophyta</taxon>
        <taxon>Magnoliopsida</taxon>
        <taxon>eudicotyledons</taxon>
        <taxon>Gunneridae</taxon>
        <taxon>Pentapetalae</taxon>
        <taxon>rosids</taxon>
        <taxon>malvids</taxon>
        <taxon>Brassicales</taxon>
        <taxon>Brassicaceae</taxon>
        <taxon>Brassiceae</taxon>
        <taxon>Brassica</taxon>
    </lineage>
</organism>
<comment type="caution">
    <text evidence="1">The sequence shown here is derived from an EMBL/GenBank/DDBJ whole genome shotgun (WGS) entry which is preliminary data.</text>
</comment>
<sequence>MSLGQRKRLSLPQSFPSHFAFCTSLCLDAAVGTRYQSLRGWRELDDGGGKHGLVRYNRDRMKGKKKKEETKTRGCVVGVSYITTTTTTTTVTLVTTMLLSIRGGWNLFFLGLDFFYRFG</sequence>
<dbReference type="EMBL" id="QGKY02002305">
    <property type="protein sequence ID" value="KAF2533646.1"/>
    <property type="molecule type" value="Genomic_DNA"/>
</dbReference>
<reference evidence="1" key="1">
    <citation type="submission" date="2019-12" db="EMBL/GenBank/DDBJ databases">
        <title>Genome sequencing and annotation of Brassica cretica.</title>
        <authorList>
            <person name="Studholme D.J."/>
            <person name="Sarris P.F."/>
        </authorList>
    </citation>
    <scope>NUCLEOTIDE SEQUENCE</scope>
    <source>
        <strain evidence="1">PFS-102/07</strain>
        <tissue evidence="1">Leaf</tissue>
    </source>
</reference>
<gene>
    <name evidence="1" type="ORF">F2Q70_00030493</name>
</gene>
<proteinExistence type="predicted"/>
<accession>A0A8S9FMU7</accession>
<evidence type="ECO:0000313" key="1">
    <source>
        <dbReference type="EMBL" id="KAF2533646.1"/>
    </source>
</evidence>